<gene>
    <name evidence="1" type="ORF">MLD38_022273</name>
</gene>
<accession>A0ACB9QIW5</accession>
<evidence type="ECO:0000313" key="2">
    <source>
        <dbReference type="Proteomes" id="UP001057402"/>
    </source>
</evidence>
<reference evidence="2" key="1">
    <citation type="journal article" date="2023" name="Front. Plant Sci.">
        <title>Chromosomal-level genome assembly of Melastoma candidum provides insights into trichome evolution.</title>
        <authorList>
            <person name="Zhong Y."/>
            <person name="Wu W."/>
            <person name="Sun C."/>
            <person name="Zou P."/>
            <person name="Liu Y."/>
            <person name="Dai S."/>
            <person name="Zhou R."/>
        </authorList>
    </citation>
    <scope>NUCLEOTIDE SEQUENCE [LARGE SCALE GENOMIC DNA]</scope>
</reference>
<comment type="caution">
    <text evidence="1">The sequence shown here is derived from an EMBL/GenBank/DDBJ whole genome shotgun (WGS) entry which is preliminary data.</text>
</comment>
<name>A0ACB9QIW5_9MYRT</name>
<sequence>MSPQATPPIPDLSEPCSDEEIFVSLENFEGGGPLPANVRSGVNPYHSKPEDLSNLGGIWYFIVLRSLVAWEHGAWKAARGPSRIFTNDSITGWRTTYEYHHQPSLGSSTADLLMQEYTITRNGKDDKTVGEDTSALCRVHRNRSSLIVLDLPQGHGLFDTSTGTPGNSGHMLGLDFIARQGEASTSNRQANDADAAAIVARYDPVNQDIVADDEEGDFERDYLELDDLRGSESPSSSSGNSSCMTMSPNECSATPGLRDADNKFNQELKEKGNDHEFDMISVKPDRILTRALPLGDNIVVPGSSTDHASEEVRNKRVKTASYPYTSASSDEAAGQTLPKQETREEIQSPRDIPPEHPQAPPTPSPKANTSTRKSSATERIIH</sequence>
<dbReference type="Proteomes" id="UP001057402">
    <property type="component" value="Chromosome 6"/>
</dbReference>
<keyword evidence="2" id="KW-1185">Reference proteome</keyword>
<proteinExistence type="predicted"/>
<evidence type="ECO:0000313" key="1">
    <source>
        <dbReference type="EMBL" id="KAI4366390.1"/>
    </source>
</evidence>
<dbReference type="EMBL" id="CM042885">
    <property type="protein sequence ID" value="KAI4366390.1"/>
    <property type="molecule type" value="Genomic_DNA"/>
</dbReference>
<organism evidence="1 2">
    <name type="scientific">Melastoma candidum</name>
    <dbReference type="NCBI Taxonomy" id="119954"/>
    <lineage>
        <taxon>Eukaryota</taxon>
        <taxon>Viridiplantae</taxon>
        <taxon>Streptophyta</taxon>
        <taxon>Embryophyta</taxon>
        <taxon>Tracheophyta</taxon>
        <taxon>Spermatophyta</taxon>
        <taxon>Magnoliopsida</taxon>
        <taxon>eudicotyledons</taxon>
        <taxon>Gunneridae</taxon>
        <taxon>Pentapetalae</taxon>
        <taxon>rosids</taxon>
        <taxon>malvids</taxon>
        <taxon>Myrtales</taxon>
        <taxon>Melastomataceae</taxon>
        <taxon>Melastomatoideae</taxon>
        <taxon>Melastomateae</taxon>
        <taxon>Melastoma</taxon>
    </lineage>
</organism>
<protein>
    <submittedName>
        <fullName evidence="1">Uncharacterized protein</fullName>
    </submittedName>
</protein>